<dbReference type="STRING" id="879819.A0A0J1BDK7"/>
<accession>A0A0J1BDK7</accession>
<dbReference type="AlphaFoldDB" id="A0A0J1BDK7"/>
<protein>
    <submittedName>
        <fullName evidence="1">Uncharacterized protein</fullName>
    </submittedName>
</protein>
<evidence type="ECO:0000313" key="1">
    <source>
        <dbReference type="EMBL" id="KLT46149.1"/>
    </source>
</evidence>
<dbReference type="EMBL" id="KQ087178">
    <property type="protein sequence ID" value="KLT46149.1"/>
    <property type="molecule type" value="Genomic_DNA"/>
</dbReference>
<dbReference type="GeneID" id="28987862"/>
<name>A0A0J1BDK7_9TREE</name>
<dbReference type="SUPFAM" id="SSF49785">
    <property type="entry name" value="Galactose-binding domain-like"/>
    <property type="match status" value="1"/>
</dbReference>
<proteinExistence type="predicted"/>
<dbReference type="OrthoDB" id="10052260at2759"/>
<dbReference type="RefSeq" id="XP_018282640.1">
    <property type="nucleotide sequence ID" value="XM_018427259.1"/>
</dbReference>
<organism evidence="1 2">
    <name type="scientific">Cutaneotrichosporon oleaginosum</name>
    <dbReference type="NCBI Taxonomy" id="879819"/>
    <lineage>
        <taxon>Eukaryota</taxon>
        <taxon>Fungi</taxon>
        <taxon>Dikarya</taxon>
        <taxon>Basidiomycota</taxon>
        <taxon>Agaricomycotina</taxon>
        <taxon>Tremellomycetes</taxon>
        <taxon>Trichosporonales</taxon>
        <taxon>Trichosporonaceae</taxon>
        <taxon>Cutaneotrichosporon</taxon>
    </lineage>
</organism>
<reference evidence="1 2" key="1">
    <citation type="submission" date="2015-03" db="EMBL/GenBank/DDBJ databases">
        <title>Genomics and transcriptomics of the oil-accumulating basidiomycete yeast T. oleaginosus allow insights into substrate utilization and the diverse evolutionary trajectories of mating systems in fungi.</title>
        <authorList>
            <consortium name="DOE Joint Genome Institute"/>
            <person name="Kourist R."/>
            <person name="Kracht O."/>
            <person name="Bracharz F."/>
            <person name="Lipzen A."/>
            <person name="Nolan M."/>
            <person name="Ohm R."/>
            <person name="Grigoriev I."/>
            <person name="Sun S."/>
            <person name="Heitman J."/>
            <person name="Bruck T."/>
            <person name="Nowrousian M."/>
        </authorList>
    </citation>
    <scope>NUCLEOTIDE SEQUENCE [LARGE SCALE GENOMIC DNA]</scope>
    <source>
        <strain evidence="1 2">IBC0246</strain>
    </source>
</reference>
<keyword evidence="2" id="KW-1185">Reference proteome</keyword>
<sequence>MMVTVLLSVCASMDLDLIPAGTKVIVPATLPGTRRLAMIKDDDAAWTSPSSPTSITLEFPTPVTARRLALTFQGGFVATSIVISAEEELGKVYPEDVNRRQVFDITPTEMRRLRLEMPGSTDNQGRITVYRVELLE</sequence>
<evidence type="ECO:0000313" key="2">
    <source>
        <dbReference type="Proteomes" id="UP000053611"/>
    </source>
</evidence>
<gene>
    <name evidence="1" type="ORF">CC85DRAFT_56142</name>
</gene>
<dbReference type="Proteomes" id="UP000053611">
    <property type="component" value="Unassembled WGS sequence"/>
</dbReference>
<dbReference type="InterPro" id="IPR008979">
    <property type="entry name" value="Galactose-bd-like_sf"/>
</dbReference>